<evidence type="ECO:0000313" key="3">
    <source>
        <dbReference type="Proteomes" id="UP000065807"/>
    </source>
</evidence>
<accession>A0A0K2SI11</accession>
<keyword evidence="1" id="KW-1133">Transmembrane helix</keyword>
<feature type="transmembrane region" description="Helical" evidence="1">
    <location>
        <begin position="226"/>
        <end position="248"/>
    </location>
</feature>
<dbReference type="AlphaFoldDB" id="A0A0K2SI11"/>
<feature type="transmembrane region" description="Helical" evidence="1">
    <location>
        <begin position="146"/>
        <end position="173"/>
    </location>
</feature>
<dbReference type="KEGG" id="lpil:LIP_0863"/>
<dbReference type="GO" id="GO:0005886">
    <property type="term" value="C:plasma membrane"/>
    <property type="evidence" value="ECO:0007669"/>
    <property type="project" value="UniProtKB-SubCell"/>
</dbReference>
<dbReference type="RefSeq" id="WP_068134709.1">
    <property type="nucleotide sequence ID" value="NZ_AP014924.1"/>
</dbReference>
<organism evidence="2 3">
    <name type="scientific">Limnochorda pilosa</name>
    <dbReference type="NCBI Taxonomy" id="1555112"/>
    <lineage>
        <taxon>Bacteria</taxon>
        <taxon>Bacillati</taxon>
        <taxon>Bacillota</taxon>
        <taxon>Limnochordia</taxon>
        <taxon>Limnochordales</taxon>
        <taxon>Limnochordaceae</taxon>
        <taxon>Limnochorda</taxon>
    </lineage>
</organism>
<dbReference type="OrthoDB" id="4187110at2"/>
<reference evidence="3" key="2">
    <citation type="journal article" date="2016" name="Int. J. Syst. Evol. Microbiol.">
        <title>Complete genome sequence and cell structure of Limnochorda pilosa, a Gram-negative spore-former within the phylum Firmicutes.</title>
        <authorList>
            <person name="Watanabe M."/>
            <person name="Kojima H."/>
            <person name="Fukui M."/>
        </authorList>
    </citation>
    <scope>NUCLEOTIDE SEQUENCE [LARGE SCALE GENOMIC DNA]</scope>
    <source>
        <strain evidence="3">HC45</strain>
    </source>
</reference>
<dbReference type="GO" id="GO:0140359">
    <property type="term" value="F:ABC-type transporter activity"/>
    <property type="evidence" value="ECO:0007669"/>
    <property type="project" value="InterPro"/>
</dbReference>
<gene>
    <name evidence="2" type="ORF">LIP_0863</name>
</gene>
<keyword evidence="1" id="KW-0812">Transmembrane</keyword>
<reference evidence="3" key="1">
    <citation type="submission" date="2015-07" db="EMBL/GenBank/DDBJ databases">
        <title>Complete genome sequence and phylogenetic analysis of Limnochorda pilosa.</title>
        <authorList>
            <person name="Watanabe M."/>
            <person name="Kojima H."/>
            <person name="Fukui M."/>
        </authorList>
    </citation>
    <scope>NUCLEOTIDE SEQUENCE [LARGE SCALE GENOMIC DNA]</scope>
    <source>
        <strain evidence="3">HC45</strain>
    </source>
</reference>
<feature type="transmembrane region" description="Helical" evidence="1">
    <location>
        <begin position="20"/>
        <end position="41"/>
    </location>
</feature>
<evidence type="ECO:0000256" key="1">
    <source>
        <dbReference type="SAM" id="Phobius"/>
    </source>
</evidence>
<feature type="transmembrane region" description="Helical" evidence="1">
    <location>
        <begin position="117"/>
        <end position="140"/>
    </location>
</feature>
<dbReference type="Proteomes" id="UP000065807">
    <property type="component" value="Chromosome"/>
</dbReference>
<keyword evidence="1" id="KW-0472">Membrane</keyword>
<dbReference type="PANTHER" id="PTHR43471">
    <property type="entry name" value="ABC TRANSPORTER PERMEASE"/>
    <property type="match status" value="1"/>
</dbReference>
<feature type="transmembrane region" description="Helical" evidence="1">
    <location>
        <begin position="77"/>
        <end position="105"/>
    </location>
</feature>
<feature type="transmembrane region" description="Helical" evidence="1">
    <location>
        <begin position="180"/>
        <end position="199"/>
    </location>
</feature>
<protein>
    <submittedName>
        <fullName evidence="2">Membrane protein</fullName>
    </submittedName>
</protein>
<dbReference type="EMBL" id="AP014924">
    <property type="protein sequence ID" value="BAS26720.1"/>
    <property type="molecule type" value="Genomic_DNA"/>
</dbReference>
<proteinExistence type="predicted"/>
<keyword evidence="3" id="KW-1185">Reference proteome</keyword>
<evidence type="ECO:0000313" key="2">
    <source>
        <dbReference type="EMBL" id="BAS26720.1"/>
    </source>
</evidence>
<dbReference type="Pfam" id="PF12679">
    <property type="entry name" value="ABC2_membrane_2"/>
    <property type="match status" value="1"/>
</dbReference>
<sequence length="253" mass="27017">MNLGALLRKEWLDALRTHKLLFLLLALVFFGVSQPLATHFMPQILQMSGLPEGAVIEIPPLPPPAILGQVFDQYRQLGVLFIILAAMGAVSREIELGQAAVVLTLGYSRARYLLAKWAVLGLVVVGSVVLGTVAAAYYTQMLFGPLAWGAVLVAALSFSLYGLFILGSTLVFSSLLSSQMGVVAASIAVPMGLSLVPLFRRALAGWLPVHVADLAKVALAQPVPGLWRAALVTVAWTGLALFLAHAALRRREV</sequence>
<dbReference type="STRING" id="1555112.LIP_0863"/>
<name>A0A0K2SI11_LIMPI</name>